<dbReference type="InterPro" id="IPR043426">
    <property type="entry name" value="MltB-like"/>
</dbReference>
<feature type="region of interest" description="Disordered" evidence="1">
    <location>
        <begin position="336"/>
        <end position="373"/>
    </location>
</feature>
<comment type="caution">
    <text evidence="3">The sequence shown here is derived from an EMBL/GenBank/DDBJ whole genome shotgun (WGS) entry which is preliminary data.</text>
</comment>
<reference evidence="4" key="1">
    <citation type="submission" date="2019-04" db="EMBL/GenBank/DDBJ databases">
        <title>Draft genome sequence of Pseudonocardiaceae bacterium SL3-2-4.</title>
        <authorList>
            <person name="Ningsih F."/>
            <person name="Yokota A."/>
            <person name="Sakai Y."/>
            <person name="Nanatani K."/>
            <person name="Yabe S."/>
            <person name="Oetari A."/>
            <person name="Sjamsuridzal W."/>
        </authorList>
    </citation>
    <scope>NUCLEOTIDE SEQUENCE [LARGE SCALE GENOMIC DNA]</scope>
    <source>
        <strain evidence="4">SL3-2-4</strain>
    </source>
</reference>
<feature type="compositionally biased region" description="Low complexity" evidence="1">
    <location>
        <begin position="337"/>
        <end position="347"/>
    </location>
</feature>
<accession>A0A4D4J8U9</accession>
<feature type="region of interest" description="Disordered" evidence="1">
    <location>
        <begin position="1"/>
        <end position="65"/>
    </location>
</feature>
<dbReference type="Pfam" id="PF13406">
    <property type="entry name" value="SLT_2"/>
    <property type="match status" value="1"/>
</dbReference>
<dbReference type="GO" id="GO:0008933">
    <property type="term" value="F:peptidoglycan lytic transglycosylase activity"/>
    <property type="evidence" value="ECO:0007669"/>
    <property type="project" value="TreeGrafter"/>
</dbReference>
<dbReference type="GO" id="GO:0009253">
    <property type="term" value="P:peptidoglycan catabolic process"/>
    <property type="evidence" value="ECO:0007669"/>
    <property type="project" value="TreeGrafter"/>
</dbReference>
<dbReference type="Proteomes" id="UP000298860">
    <property type="component" value="Unassembled WGS sequence"/>
</dbReference>
<organism evidence="3 4">
    <name type="scientific">Gandjariella thermophila</name>
    <dbReference type="NCBI Taxonomy" id="1931992"/>
    <lineage>
        <taxon>Bacteria</taxon>
        <taxon>Bacillati</taxon>
        <taxon>Actinomycetota</taxon>
        <taxon>Actinomycetes</taxon>
        <taxon>Pseudonocardiales</taxon>
        <taxon>Pseudonocardiaceae</taxon>
        <taxon>Gandjariella</taxon>
    </lineage>
</organism>
<evidence type="ECO:0000313" key="4">
    <source>
        <dbReference type="Proteomes" id="UP000298860"/>
    </source>
</evidence>
<dbReference type="CDD" id="cd13399">
    <property type="entry name" value="Slt35-like"/>
    <property type="match status" value="1"/>
</dbReference>
<dbReference type="SUPFAM" id="SSF53955">
    <property type="entry name" value="Lysozyme-like"/>
    <property type="match status" value="1"/>
</dbReference>
<dbReference type="Gene3D" id="1.10.530.10">
    <property type="match status" value="1"/>
</dbReference>
<gene>
    <name evidence="3" type="ORF">GTS_47240</name>
</gene>
<feature type="region of interest" description="Disordered" evidence="1">
    <location>
        <begin position="250"/>
        <end position="301"/>
    </location>
</feature>
<feature type="domain" description="Transglycosylase SLT" evidence="2">
    <location>
        <begin position="155"/>
        <end position="197"/>
    </location>
</feature>
<dbReference type="PANTHER" id="PTHR30163:SF8">
    <property type="entry name" value="LYTIC MUREIN TRANSGLYCOSYLASE"/>
    <property type="match status" value="1"/>
</dbReference>
<dbReference type="InterPro" id="IPR023346">
    <property type="entry name" value="Lysozyme-like_dom_sf"/>
</dbReference>
<feature type="compositionally biased region" description="Pro residues" evidence="1">
    <location>
        <begin position="289"/>
        <end position="298"/>
    </location>
</feature>
<feature type="compositionally biased region" description="Pro residues" evidence="1">
    <location>
        <begin position="39"/>
        <end position="54"/>
    </location>
</feature>
<dbReference type="InterPro" id="IPR031304">
    <property type="entry name" value="SLT_2"/>
</dbReference>
<proteinExistence type="predicted"/>
<dbReference type="EMBL" id="BJFL01000033">
    <property type="protein sequence ID" value="GDY33091.1"/>
    <property type="molecule type" value="Genomic_DNA"/>
</dbReference>
<sequence>MLVSTVPLLPAQSGTRAGLAAAGDPDPRAPEVRAAAPDPRGPYPLPQPPDPAQPGAPTSPIAAGSASGIPAPVLAAYQSADRAESFLQPRCHLRWWMLAGIGRVESNHAGGGRVDASGRTLTPILGPRLDGGNGFAAVPDTDGGALDGDRVWDRAVGPMQFIPGAWRRFGADGSGDGVADPNNVFDAAMSAARYLCDGGPDLNDPGQLAAAAYRYNPSAAYVQAVLLWMRLYAAGIAVAPVGTLAVAAADGRPAAPPGPAPAAEAAPPPPPAGDNRPPPRGSGGDRPGGNPPPGPAPLDPRCLADLRALGLDPVKLGLRTDAQCHDYLLTVGPLRIGGSPAATTGTGAPPPNTGKPAESGASGLLGTGQAQPG</sequence>
<evidence type="ECO:0000256" key="1">
    <source>
        <dbReference type="SAM" id="MobiDB-lite"/>
    </source>
</evidence>
<dbReference type="AlphaFoldDB" id="A0A4D4J8U9"/>
<evidence type="ECO:0000313" key="3">
    <source>
        <dbReference type="EMBL" id="GDY33091.1"/>
    </source>
</evidence>
<evidence type="ECO:0000259" key="2">
    <source>
        <dbReference type="Pfam" id="PF13406"/>
    </source>
</evidence>
<keyword evidence="4" id="KW-1185">Reference proteome</keyword>
<name>A0A4D4J8U9_9PSEU</name>
<dbReference type="PANTHER" id="PTHR30163">
    <property type="entry name" value="MEMBRANE-BOUND LYTIC MUREIN TRANSGLYCOSYLASE B"/>
    <property type="match status" value="1"/>
</dbReference>
<protein>
    <recommendedName>
        <fullName evidence="2">Transglycosylase SLT domain-containing protein</fullName>
    </recommendedName>
</protein>
<feature type="compositionally biased region" description="Pro residues" evidence="1">
    <location>
        <begin position="254"/>
        <end position="280"/>
    </location>
</feature>